<sequence length="282" mass="31529">KEDLPKDIDEMALLMTYLVENNLTLDSDDDSPQPDVGQGFSSNNDYAQVDTHGKEEGILELFKQLKSFNFKCGSGDVNETALDYSDPEEPKIAIAYIANSDPNYNSMGNLQFCDVLNGELEGDGKMHIWDLKSRKTTIGITKEKDANVISISPNDRYIALGGISNTVYVFDRRNMKKCLHSLEHDDPKDGLPHDGVMSLQWIPDSSILLSGGNDSTVRVWNVDAAIKNTPLLYRFENHDSPVTSIRISPDLQFMSVGVSTGKVYVYTTKEIYIQRGNCLKYL</sequence>
<proteinExistence type="predicted"/>
<reference evidence="1" key="1">
    <citation type="submission" date="2021-06" db="EMBL/GenBank/DDBJ databases">
        <authorList>
            <person name="Kallberg Y."/>
            <person name="Tangrot J."/>
            <person name="Rosling A."/>
        </authorList>
    </citation>
    <scope>NUCLEOTIDE SEQUENCE</scope>
    <source>
        <strain evidence="1">CL356</strain>
    </source>
</reference>
<keyword evidence="2" id="KW-1185">Reference proteome</keyword>
<protein>
    <submittedName>
        <fullName evidence="1">2263_t:CDS:1</fullName>
    </submittedName>
</protein>
<dbReference type="Proteomes" id="UP000789525">
    <property type="component" value="Unassembled WGS sequence"/>
</dbReference>
<accession>A0ACA9N7Z3</accession>
<organism evidence="1 2">
    <name type="scientific">Acaulospora colombiana</name>
    <dbReference type="NCBI Taxonomy" id="27376"/>
    <lineage>
        <taxon>Eukaryota</taxon>
        <taxon>Fungi</taxon>
        <taxon>Fungi incertae sedis</taxon>
        <taxon>Mucoromycota</taxon>
        <taxon>Glomeromycotina</taxon>
        <taxon>Glomeromycetes</taxon>
        <taxon>Diversisporales</taxon>
        <taxon>Acaulosporaceae</taxon>
        <taxon>Acaulospora</taxon>
    </lineage>
</organism>
<feature type="non-terminal residue" evidence="1">
    <location>
        <position position="1"/>
    </location>
</feature>
<evidence type="ECO:0000313" key="2">
    <source>
        <dbReference type="Proteomes" id="UP000789525"/>
    </source>
</evidence>
<comment type="caution">
    <text evidence="1">The sequence shown here is derived from an EMBL/GenBank/DDBJ whole genome shotgun (WGS) entry which is preliminary data.</text>
</comment>
<dbReference type="EMBL" id="CAJVPT010017983">
    <property type="protein sequence ID" value="CAG8630226.1"/>
    <property type="molecule type" value="Genomic_DNA"/>
</dbReference>
<name>A0ACA9N7Z3_9GLOM</name>
<gene>
    <name evidence="1" type="ORF">ACOLOM_LOCUS7605</name>
</gene>
<evidence type="ECO:0000313" key="1">
    <source>
        <dbReference type="EMBL" id="CAG8630226.1"/>
    </source>
</evidence>